<dbReference type="RefSeq" id="XP_053024461.1">
    <property type="nucleotide sequence ID" value="XM_053160492.1"/>
</dbReference>
<evidence type="ECO:0000313" key="3">
    <source>
        <dbReference type="Proteomes" id="UP001164743"/>
    </source>
</evidence>
<protein>
    <submittedName>
        <fullName evidence="2">Uncharacterized protein</fullName>
    </submittedName>
</protein>
<dbReference type="Proteomes" id="UP001164743">
    <property type="component" value="Chromosome 10A"/>
</dbReference>
<evidence type="ECO:0000256" key="1">
    <source>
        <dbReference type="SAM" id="MobiDB-lite"/>
    </source>
</evidence>
<proteinExistence type="predicted"/>
<organism evidence="2 3">
    <name type="scientific">Puccinia triticina</name>
    <dbReference type="NCBI Taxonomy" id="208348"/>
    <lineage>
        <taxon>Eukaryota</taxon>
        <taxon>Fungi</taxon>
        <taxon>Dikarya</taxon>
        <taxon>Basidiomycota</taxon>
        <taxon>Pucciniomycotina</taxon>
        <taxon>Pucciniomycetes</taxon>
        <taxon>Pucciniales</taxon>
        <taxon>Pucciniaceae</taxon>
        <taxon>Puccinia</taxon>
    </lineage>
</organism>
<accession>A0ABY7CUI4</accession>
<sequence>MEELEEDNEGAGSDDPTADASRSMQLESIWITLANHLRRFAEFFLDLISPLSTQKGSDMKFLAIRLNFSLF</sequence>
<reference evidence="2" key="1">
    <citation type="submission" date="2022-10" db="EMBL/GenBank/DDBJ databases">
        <title>Puccinia triticina Genome sequencing and assembly.</title>
        <authorList>
            <person name="Li C."/>
        </authorList>
    </citation>
    <scope>NUCLEOTIDE SEQUENCE</scope>
    <source>
        <strain evidence="2">Pt15</strain>
    </source>
</reference>
<name>A0ABY7CUI4_9BASI</name>
<dbReference type="GeneID" id="77801387"/>
<feature type="region of interest" description="Disordered" evidence="1">
    <location>
        <begin position="1"/>
        <end position="20"/>
    </location>
</feature>
<keyword evidence="3" id="KW-1185">Reference proteome</keyword>
<gene>
    <name evidence="2" type="ORF">PtA15_10A328</name>
</gene>
<dbReference type="EMBL" id="CP110430">
    <property type="protein sequence ID" value="WAQ88906.1"/>
    <property type="molecule type" value="Genomic_DNA"/>
</dbReference>
<evidence type="ECO:0000313" key="2">
    <source>
        <dbReference type="EMBL" id="WAQ88906.1"/>
    </source>
</evidence>